<protein>
    <recommendedName>
        <fullName evidence="3">C2H2-type domain-containing protein</fullName>
    </recommendedName>
</protein>
<name>A0A1V8T2E8_9PEZI</name>
<dbReference type="InterPro" id="IPR013087">
    <property type="entry name" value="Znf_C2H2_type"/>
</dbReference>
<dbReference type="InParanoid" id="A0A1V8T2E8"/>
<organism evidence="4 5">
    <name type="scientific">Cryoendolithus antarcticus</name>
    <dbReference type="NCBI Taxonomy" id="1507870"/>
    <lineage>
        <taxon>Eukaryota</taxon>
        <taxon>Fungi</taxon>
        <taxon>Dikarya</taxon>
        <taxon>Ascomycota</taxon>
        <taxon>Pezizomycotina</taxon>
        <taxon>Dothideomycetes</taxon>
        <taxon>Dothideomycetidae</taxon>
        <taxon>Cladosporiales</taxon>
        <taxon>Cladosporiaceae</taxon>
        <taxon>Cryoendolithus</taxon>
    </lineage>
</organism>
<accession>A0A1V8T2E8</accession>
<sequence length="416" mass="45945">MNPHCDRTAGLCNSPEHWNSITFQDGPNIDPVLDFDFNEALSGMEFTFPGYYDVGDITGPSVIGFAIDTTAFAALPFEPRPGHMEILPSAINAQDIASQQGFLWNPSPVSSQASVPRFVPRPSRSTLCPAADSRIRSSLFDYNRATTPTRASTDHTTTLKRPAPCIDQSYGTASAPVWELQSSSNGQVNDAPGLALWLDPTSAVSRPMLPPLDYGTPTEPNTEGLAAEDSEQPRKRQKENPRTHQCKQCDDCFERQCELTKHFKYKHLPGKHVNVFGLDLFAYCITGTNGKEKRERPIVTTLNQSMVFAHLDASAMDFSSKGVTPKAPGLLVAMKTFMQQVEQQVLRDYGRSTTTASTVWNIKGGDIAVLAAVVGLRWMRMSHVRSHFRFKVRAEGLNSRHPAWSKTSGGRVVDER</sequence>
<feature type="domain" description="C2H2-type" evidence="3">
    <location>
        <begin position="244"/>
        <end position="272"/>
    </location>
</feature>
<dbReference type="PROSITE" id="PS50157">
    <property type="entry name" value="ZINC_FINGER_C2H2_2"/>
    <property type="match status" value="1"/>
</dbReference>
<feature type="compositionally biased region" description="Basic and acidic residues" evidence="2">
    <location>
        <begin position="231"/>
        <end position="245"/>
    </location>
</feature>
<dbReference type="PROSITE" id="PS00028">
    <property type="entry name" value="ZINC_FINGER_C2H2_1"/>
    <property type="match status" value="1"/>
</dbReference>
<dbReference type="AlphaFoldDB" id="A0A1V8T2E8"/>
<keyword evidence="5" id="KW-1185">Reference proteome</keyword>
<keyword evidence="1" id="KW-0862">Zinc</keyword>
<dbReference type="EMBL" id="NAJO01000019">
    <property type="protein sequence ID" value="OQO05474.1"/>
    <property type="molecule type" value="Genomic_DNA"/>
</dbReference>
<keyword evidence="1" id="KW-0479">Metal-binding</keyword>
<comment type="caution">
    <text evidence="4">The sequence shown here is derived from an EMBL/GenBank/DDBJ whole genome shotgun (WGS) entry which is preliminary data.</text>
</comment>
<evidence type="ECO:0000256" key="1">
    <source>
        <dbReference type="PROSITE-ProRule" id="PRU00042"/>
    </source>
</evidence>
<gene>
    <name evidence="4" type="ORF">B0A48_09243</name>
</gene>
<keyword evidence="1" id="KW-0863">Zinc-finger</keyword>
<evidence type="ECO:0000256" key="2">
    <source>
        <dbReference type="SAM" id="MobiDB-lite"/>
    </source>
</evidence>
<evidence type="ECO:0000259" key="3">
    <source>
        <dbReference type="PROSITE" id="PS50157"/>
    </source>
</evidence>
<evidence type="ECO:0000313" key="5">
    <source>
        <dbReference type="Proteomes" id="UP000192596"/>
    </source>
</evidence>
<dbReference type="GO" id="GO:0008270">
    <property type="term" value="F:zinc ion binding"/>
    <property type="evidence" value="ECO:0007669"/>
    <property type="project" value="UniProtKB-KW"/>
</dbReference>
<feature type="region of interest" description="Disordered" evidence="2">
    <location>
        <begin position="207"/>
        <end position="245"/>
    </location>
</feature>
<dbReference type="Proteomes" id="UP000192596">
    <property type="component" value="Unassembled WGS sequence"/>
</dbReference>
<evidence type="ECO:0000313" key="4">
    <source>
        <dbReference type="EMBL" id="OQO05474.1"/>
    </source>
</evidence>
<proteinExistence type="predicted"/>
<reference evidence="5" key="1">
    <citation type="submission" date="2017-03" db="EMBL/GenBank/DDBJ databases">
        <title>Genomes of endolithic fungi from Antarctica.</title>
        <authorList>
            <person name="Coleine C."/>
            <person name="Masonjones S."/>
            <person name="Stajich J.E."/>
        </authorList>
    </citation>
    <scope>NUCLEOTIDE SEQUENCE [LARGE SCALE GENOMIC DNA]</scope>
    <source>
        <strain evidence="5">CCFEE 5527</strain>
    </source>
</reference>